<gene>
    <name evidence="13" type="ORF">SPHA_5651</name>
</gene>
<keyword evidence="3 13" id="KW-0808">Transferase</keyword>
<protein>
    <recommendedName>
        <fullName evidence="7">EGF domain-specific O-linked N-acetylglucosamine transferase</fullName>
        <ecNumber evidence="1">2.4.1.255</ecNumber>
    </recommendedName>
    <alternativeName>
        <fullName evidence="8">Extracellular O-linked N-acetylglucosamine transferase</fullName>
    </alternativeName>
</protein>
<organism evidence="13 14">
    <name type="scientific">Acanthosepion pharaonis</name>
    <name type="common">Pharaoh cuttlefish</name>
    <name type="synonym">Sepia pharaonis</name>
    <dbReference type="NCBI Taxonomy" id="158019"/>
    <lineage>
        <taxon>Eukaryota</taxon>
        <taxon>Metazoa</taxon>
        <taxon>Spiralia</taxon>
        <taxon>Lophotrochozoa</taxon>
        <taxon>Mollusca</taxon>
        <taxon>Cephalopoda</taxon>
        <taxon>Coleoidea</taxon>
        <taxon>Decapodiformes</taxon>
        <taxon>Sepiida</taxon>
        <taxon>Sepiina</taxon>
        <taxon>Sepiidae</taxon>
        <taxon>Acanthosepion</taxon>
    </lineage>
</organism>
<dbReference type="Proteomes" id="UP000597762">
    <property type="component" value="Unassembled WGS sequence"/>
</dbReference>
<dbReference type="GO" id="GO:0005788">
    <property type="term" value="C:endoplasmic reticulum lumen"/>
    <property type="evidence" value="ECO:0007669"/>
    <property type="project" value="TreeGrafter"/>
</dbReference>
<keyword evidence="2 13" id="KW-0328">Glycosyltransferase</keyword>
<evidence type="ECO:0000256" key="5">
    <source>
        <dbReference type="ARBA" id="ARBA00022824"/>
    </source>
</evidence>
<keyword evidence="6" id="KW-0325">Glycoprotein</keyword>
<reference evidence="13" key="1">
    <citation type="submission" date="2021-01" db="EMBL/GenBank/DDBJ databases">
        <authorList>
            <person name="Li R."/>
            <person name="Bekaert M."/>
        </authorList>
    </citation>
    <scope>NUCLEOTIDE SEQUENCE</scope>
    <source>
        <strain evidence="13">Farmed</strain>
    </source>
</reference>
<proteinExistence type="predicted"/>
<dbReference type="PANTHER" id="PTHR20961:SF148">
    <property type="entry name" value="EGF DOMAIN-SPECIFIC O-LINKED N-ACETYLGLUCOSAMINE TRANSFERASE"/>
    <property type="match status" value="1"/>
</dbReference>
<comment type="catalytic activity">
    <reaction evidence="9">
        <text>L-seryl-[protein] + UDP-N-acetyl-alpha-D-glucosamine = 3-O-(N-acetyl-beta-D-glucosaminyl)-L-seryl-[protein] + UDP + H(+)</text>
        <dbReference type="Rhea" id="RHEA:48904"/>
        <dbReference type="Rhea" id="RHEA-COMP:9863"/>
        <dbReference type="Rhea" id="RHEA-COMP:12251"/>
        <dbReference type="ChEBI" id="CHEBI:15378"/>
        <dbReference type="ChEBI" id="CHEBI:29999"/>
        <dbReference type="ChEBI" id="CHEBI:57705"/>
        <dbReference type="ChEBI" id="CHEBI:58223"/>
        <dbReference type="ChEBI" id="CHEBI:90838"/>
        <dbReference type="EC" id="2.4.1.255"/>
    </reaction>
</comment>
<evidence type="ECO:0000256" key="6">
    <source>
        <dbReference type="ARBA" id="ARBA00023180"/>
    </source>
</evidence>
<comment type="caution">
    <text evidence="13">The sequence shown here is derived from an EMBL/GenBank/DDBJ whole genome shotgun (WGS) entry which is preliminary data.</text>
</comment>
<keyword evidence="14" id="KW-1185">Reference proteome</keyword>
<evidence type="ECO:0000256" key="4">
    <source>
        <dbReference type="ARBA" id="ARBA00022729"/>
    </source>
</evidence>
<evidence type="ECO:0000256" key="1">
    <source>
        <dbReference type="ARBA" id="ARBA00011970"/>
    </source>
</evidence>
<dbReference type="EC" id="2.4.1.255" evidence="1"/>
<feature type="domain" description="Glycosyltransferase 61 catalytic" evidence="12">
    <location>
        <begin position="341"/>
        <end position="437"/>
    </location>
</feature>
<evidence type="ECO:0000256" key="10">
    <source>
        <dbReference type="ARBA" id="ARBA00049432"/>
    </source>
</evidence>
<dbReference type="AlphaFoldDB" id="A0A812AUV7"/>
<feature type="signal peptide" evidence="11">
    <location>
        <begin position="1"/>
        <end position="30"/>
    </location>
</feature>
<evidence type="ECO:0000256" key="2">
    <source>
        <dbReference type="ARBA" id="ARBA00022676"/>
    </source>
</evidence>
<dbReference type="InterPro" id="IPR049625">
    <property type="entry name" value="Glyco_transf_61_cat"/>
</dbReference>
<name>A0A812AUV7_ACAPH</name>
<accession>A0A812AUV7</accession>
<evidence type="ECO:0000259" key="12">
    <source>
        <dbReference type="Pfam" id="PF04577"/>
    </source>
</evidence>
<evidence type="ECO:0000256" key="3">
    <source>
        <dbReference type="ARBA" id="ARBA00022679"/>
    </source>
</evidence>
<dbReference type="OrthoDB" id="529273at2759"/>
<evidence type="ECO:0000313" key="13">
    <source>
        <dbReference type="EMBL" id="CAE1158618.1"/>
    </source>
</evidence>
<dbReference type="Pfam" id="PF04577">
    <property type="entry name" value="Glyco_transf_61"/>
    <property type="match status" value="1"/>
</dbReference>
<dbReference type="InterPro" id="IPR007657">
    <property type="entry name" value="Glycosyltransferase_61"/>
</dbReference>
<comment type="catalytic activity">
    <reaction evidence="10">
        <text>L-threonyl-[protein] + UDP-N-acetyl-alpha-D-glucosamine = 3-O-(N-acetyl-beta-D-glucosaminyl)-L-threonyl-[protein] + UDP + H(+)</text>
        <dbReference type="Rhea" id="RHEA:48908"/>
        <dbReference type="Rhea" id="RHEA-COMP:11060"/>
        <dbReference type="Rhea" id="RHEA-COMP:12252"/>
        <dbReference type="ChEBI" id="CHEBI:15378"/>
        <dbReference type="ChEBI" id="CHEBI:30013"/>
        <dbReference type="ChEBI" id="CHEBI:57705"/>
        <dbReference type="ChEBI" id="CHEBI:58223"/>
        <dbReference type="ChEBI" id="CHEBI:90840"/>
        <dbReference type="EC" id="2.4.1.255"/>
    </reaction>
</comment>
<dbReference type="GO" id="GO:0097363">
    <property type="term" value="F:protein O-acetylglucosaminyltransferase activity"/>
    <property type="evidence" value="ECO:0007669"/>
    <property type="project" value="UniProtKB-EC"/>
</dbReference>
<feature type="chain" id="PRO_5032480819" description="EGF domain-specific O-linked N-acetylglucosamine transferase" evidence="11">
    <location>
        <begin position="31"/>
        <end position="530"/>
    </location>
</feature>
<evidence type="ECO:0000313" key="14">
    <source>
        <dbReference type="Proteomes" id="UP000597762"/>
    </source>
</evidence>
<keyword evidence="5" id="KW-0256">Endoplasmic reticulum</keyword>
<sequence>MCRFKRLPRSRMNYQWTTNILLLVFGLCSTTNDIWENLNIFEEHVPYFYYNNPDLKMQCLQDLECPYRKLLQEKKVDKCWGYETNCSEEEIIANINCPHDCKGWTTDKHAQKELFWTAGDFGYVKQRKKELKSFCIPQQKGDSSLECSQFLRYCRAEHIYLDFRKANLTSGYNRYREDVFQKGEIGGHCNLHLQSLKAEAEHKSPLQSWFAELENYSSLKFRPTSESYCDVTIDKPTFFVKLDVGINLYHHFCDFINLYITQHMNNSFSTDVYIIMWDTSALNYGDIFKLTWKAFSKHSIIPLTQFDGKRLCVKDAVFSFLPRMRYGLYYNMPLVPGCTGSRLVRAFSQHVLHRLNVTQLGPLPEKIRVTLLSRSTKYRRILNENELISALKTITEFEVRVVDFDASSLQVSLNSDIFIGMHGAGLTHTLFLPDWAVLFELYNCEDEYCFKDLTNLRGVKYITWQDKSKLIQEDEGHHPTLGAHAKFTNYSFDTKEFIRLMLQAADYILGHPEFWNGYARKYQSKAKTEL</sequence>
<evidence type="ECO:0000256" key="7">
    <source>
        <dbReference type="ARBA" id="ARBA00040944"/>
    </source>
</evidence>
<evidence type="ECO:0000256" key="9">
    <source>
        <dbReference type="ARBA" id="ARBA00048317"/>
    </source>
</evidence>
<dbReference type="EMBL" id="CAHIKZ030000186">
    <property type="protein sequence ID" value="CAE1158618.1"/>
    <property type="molecule type" value="Genomic_DNA"/>
</dbReference>
<dbReference type="PANTHER" id="PTHR20961">
    <property type="entry name" value="GLYCOSYLTRANSFERASE"/>
    <property type="match status" value="1"/>
</dbReference>
<evidence type="ECO:0000256" key="8">
    <source>
        <dbReference type="ARBA" id="ARBA00042574"/>
    </source>
</evidence>
<evidence type="ECO:0000256" key="11">
    <source>
        <dbReference type="SAM" id="SignalP"/>
    </source>
</evidence>
<keyword evidence="4 11" id="KW-0732">Signal</keyword>